<reference evidence="1 2" key="2">
    <citation type="journal article" date="2012" name="Environ. Microbiol.">
        <title>Characterization of the first alginolytic operons in a marine bacterium: from their emergence in marine Flavobacteriia to their independent transfers to marine Proteobacteria and human gut Bacteroides.</title>
        <authorList>
            <person name="Thomas F."/>
            <person name="Barbeyron T."/>
            <person name="Tonon T."/>
            <person name="Genicot S."/>
            <person name="Czjzek M."/>
            <person name="Michel G."/>
        </authorList>
    </citation>
    <scope>NUCLEOTIDE SEQUENCE [LARGE SCALE GENOMIC DNA]</scope>
    <source>
        <strain evidence="2">DSM 12802 / CCUG 47099 / CIP 106680 / NCIMB 13871 / Dsij</strain>
    </source>
</reference>
<dbReference type="InterPro" id="IPR012675">
    <property type="entry name" value="Beta-grasp_dom_sf"/>
</dbReference>
<name>G0L145_ZOBGA</name>
<reference evidence="2" key="1">
    <citation type="submission" date="2009-07" db="EMBL/GenBank/DDBJ databases">
        <title>Complete genome sequence of Zobellia galactanivorans Dsij.</title>
        <authorList>
            <consortium name="Genoscope - CEA"/>
        </authorList>
    </citation>
    <scope>NUCLEOTIDE SEQUENCE [LARGE SCALE GENOMIC DNA]</scope>
    <source>
        <strain evidence="2">DSM 12802 / CCUG 47099 / CIP 106680 / NCIMB 13871 / Dsij</strain>
    </source>
</reference>
<dbReference type="RefSeq" id="WP_013994823.1">
    <property type="nucleotide sequence ID" value="NC_015844.1"/>
</dbReference>
<dbReference type="Gene3D" id="3.10.20.30">
    <property type="match status" value="1"/>
</dbReference>
<accession>G0L145</accession>
<evidence type="ECO:0008006" key="3">
    <source>
        <dbReference type="Google" id="ProtNLM"/>
    </source>
</evidence>
<dbReference type="GO" id="GO:0051536">
    <property type="term" value="F:iron-sulfur cluster binding"/>
    <property type="evidence" value="ECO:0007669"/>
    <property type="project" value="InterPro"/>
</dbReference>
<proteinExistence type="predicted"/>
<organism evidence="1 2">
    <name type="scientific">Zobellia galactanivorans (strain DSM 12802 / CCUG 47099 / CIP 106680 / NCIMB 13871 / Dsij)</name>
    <dbReference type="NCBI Taxonomy" id="63186"/>
    <lineage>
        <taxon>Bacteria</taxon>
        <taxon>Pseudomonadati</taxon>
        <taxon>Bacteroidota</taxon>
        <taxon>Flavobacteriia</taxon>
        <taxon>Flavobacteriales</taxon>
        <taxon>Flavobacteriaceae</taxon>
        <taxon>Zobellia</taxon>
    </lineage>
</organism>
<dbReference type="HOGENOM" id="CLU_3190972_0_0_10"/>
<dbReference type="Proteomes" id="UP000008898">
    <property type="component" value="Chromosome"/>
</dbReference>
<evidence type="ECO:0000313" key="2">
    <source>
        <dbReference type="Proteomes" id="UP000008898"/>
    </source>
</evidence>
<dbReference type="AlphaFoldDB" id="G0L145"/>
<dbReference type="SUPFAM" id="SSF54292">
    <property type="entry name" value="2Fe-2S ferredoxin-like"/>
    <property type="match status" value="1"/>
</dbReference>
<dbReference type="EMBL" id="FP476056">
    <property type="protein sequence ID" value="CAZ97633.1"/>
    <property type="molecule type" value="Genomic_DNA"/>
</dbReference>
<dbReference type="STRING" id="63186.ZOBELLIA_3495"/>
<gene>
    <name evidence="1" type="ordered locus">zobellia_3495</name>
</gene>
<sequence length="46" mass="5225">MTLEFKLNNEERSVDLTDENTPLLWVIRDIIGLKGTKFRCGKGGLC</sequence>
<protein>
    <recommendedName>
        <fullName evidence="3">2Fe-2S ferredoxin-type domain-containing protein</fullName>
    </recommendedName>
</protein>
<evidence type="ECO:0000313" key="1">
    <source>
        <dbReference type="EMBL" id="CAZ97633.1"/>
    </source>
</evidence>
<keyword evidence="2" id="KW-1185">Reference proteome</keyword>
<dbReference type="InterPro" id="IPR036010">
    <property type="entry name" value="2Fe-2S_ferredoxin-like_sf"/>
</dbReference>
<dbReference type="KEGG" id="zga:ZOBELLIA_3495"/>